<dbReference type="InterPro" id="IPR017853">
    <property type="entry name" value="GH"/>
</dbReference>
<keyword evidence="1" id="KW-0624">Polysaccharide degradation</keyword>
<dbReference type="Proteomes" id="UP000318590">
    <property type="component" value="Unassembled WGS sequence"/>
</dbReference>
<keyword evidence="1" id="KW-0326">Glycosidase</keyword>
<dbReference type="GO" id="GO:0016798">
    <property type="term" value="F:hydrolase activity, acting on glycosyl bonds"/>
    <property type="evidence" value="ECO:0007669"/>
    <property type="project" value="UniProtKB-KW"/>
</dbReference>
<protein>
    <submittedName>
        <fullName evidence="1">1,4-beta-xylanase</fullName>
    </submittedName>
</protein>
<keyword evidence="1" id="KW-0378">Hydrolase</keyword>
<accession>A0A547QAW2</accession>
<organism evidence="1 2">
    <name type="scientific">Palleronia caenipelagi</name>
    <dbReference type="NCBI Taxonomy" id="2489174"/>
    <lineage>
        <taxon>Bacteria</taxon>
        <taxon>Pseudomonadati</taxon>
        <taxon>Pseudomonadota</taxon>
        <taxon>Alphaproteobacteria</taxon>
        <taxon>Rhodobacterales</taxon>
        <taxon>Roseobacteraceae</taxon>
        <taxon>Palleronia</taxon>
    </lineage>
</organism>
<dbReference type="OrthoDB" id="9774262at2"/>
<dbReference type="GO" id="GO:0045493">
    <property type="term" value="P:xylan catabolic process"/>
    <property type="evidence" value="ECO:0007669"/>
    <property type="project" value="UniProtKB-KW"/>
</dbReference>
<evidence type="ECO:0000313" key="2">
    <source>
        <dbReference type="Proteomes" id="UP000318590"/>
    </source>
</evidence>
<dbReference type="Gene3D" id="3.20.20.80">
    <property type="entry name" value="Glycosidases"/>
    <property type="match status" value="1"/>
</dbReference>
<evidence type="ECO:0000313" key="1">
    <source>
        <dbReference type="EMBL" id="TRD23527.1"/>
    </source>
</evidence>
<name>A0A547QAW2_9RHOB</name>
<comment type="caution">
    <text evidence="1">The sequence shown here is derived from an EMBL/GenBank/DDBJ whole genome shotgun (WGS) entry which is preliminary data.</text>
</comment>
<keyword evidence="2" id="KW-1185">Reference proteome</keyword>
<gene>
    <name evidence="1" type="ORF">FEV53_00485</name>
</gene>
<keyword evidence="1" id="KW-0119">Carbohydrate metabolism</keyword>
<keyword evidence="1" id="KW-0858">Xylan degradation</keyword>
<dbReference type="EMBL" id="VFSV01000001">
    <property type="protein sequence ID" value="TRD23527.1"/>
    <property type="molecule type" value="Genomic_DNA"/>
</dbReference>
<sequence>MTRWPMRRSRFRINWIAKNDTPGPAMSVGPGLAGDHSMTRWSIERAQAWWAELGWVCGFNYLPSSAVNFLEMWHPETFDRDTISRELVWAGEAGFNAVRINLHYLVWKHDADGLMERLRWFVRAAADRGLGVVICPFDDCGFGGFEPVYGAQPDPVPDVHNSRAVASPGRAALLDGSEWASFGAYVREVVGSFRDDPRVLFWDLYNEPGNRMMFSADGYGTYEPDFTPASLRLMRDSFRWARDEDPMQPLTVGAWVTPEPGSDADPYQTEADRIALELSDIITFHAYWDAPHVARFIDHLAQHDRPMLCTEWMARPIGSVIDDQLDLFRERGVGCFQWGLVQGRTQTNLPWPAELVRLHGGHADRSVWFHDLFDAEGTPYRPEEVAKIRQVAGR</sequence>
<proteinExistence type="predicted"/>
<dbReference type="SUPFAM" id="SSF51445">
    <property type="entry name" value="(Trans)glycosidases"/>
    <property type="match status" value="1"/>
</dbReference>
<reference evidence="1 2" key="1">
    <citation type="submission" date="2019-06" db="EMBL/GenBank/DDBJ databases">
        <title>Paenimaribius caenipelagi gen. nov., sp. nov., isolated from a tidal flat.</title>
        <authorList>
            <person name="Yoon J.-H."/>
        </authorList>
    </citation>
    <scope>NUCLEOTIDE SEQUENCE [LARGE SCALE GENOMIC DNA]</scope>
    <source>
        <strain evidence="1 2">JBTF-M29</strain>
    </source>
</reference>
<dbReference type="AlphaFoldDB" id="A0A547QAW2"/>